<dbReference type="SUPFAM" id="SSF52047">
    <property type="entry name" value="RNI-like"/>
    <property type="match status" value="1"/>
</dbReference>
<evidence type="ECO:0000256" key="1">
    <source>
        <dbReference type="SAM" id="Coils"/>
    </source>
</evidence>
<keyword evidence="1" id="KW-0175">Coiled coil</keyword>
<dbReference type="EMBL" id="AWSO01000559">
    <property type="protein sequence ID" value="ESK89456.1"/>
    <property type="molecule type" value="Genomic_DNA"/>
</dbReference>
<feature type="coiled-coil region" evidence="1">
    <location>
        <begin position="125"/>
        <end position="152"/>
    </location>
</feature>
<evidence type="ECO:0000313" key="3">
    <source>
        <dbReference type="Proteomes" id="UP000017559"/>
    </source>
</evidence>
<comment type="caution">
    <text evidence="2">The sequence shown here is derived from an EMBL/GenBank/DDBJ whole genome shotgun (WGS) entry which is preliminary data.</text>
</comment>
<dbReference type="OrthoDB" id="2839406at2759"/>
<dbReference type="InterPro" id="IPR032675">
    <property type="entry name" value="LRR_dom_sf"/>
</dbReference>
<dbReference type="Gene3D" id="1.20.1280.50">
    <property type="match status" value="1"/>
</dbReference>
<dbReference type="PANTHER" id="PTHR38926">
    <property type="entry name" value="F-BOX DOMAIN CONTAINING PROTEIN, EXPRESSED"/>
    <property type="match status" value="1"/>
</dbReference>
<organism evidence="2 3">
    <name type="scientific">Moniliophthora roreri (strain MCA 2997)</name>
    <name type="common">Cocoa frosty pod rot fungus</name>
    <name type="synonym">Crinipellis roreri</name>
    <dbReference type="NCBI Taxonomy" id="1381753"/>
    <lineage>
        <taxon>Eukaryota</taxon>
        <taxon>Fungi</taxon>
        <taxon>Dikarya</taxon>
        <taxon>Basidiomycota</taxon>
        <taxon>Agaricomycotina</taxon>
        <taxon>Agaricomycetes</taxon>
        <taxon>Agaricomycetidae</taxon>
        <taxon>Agaricales</taxon>
        <taxon>Marasmiineae</taxon>
        <taxon>Marasmiaceae</taxon>
        <taxon>Moniliophthora</taxon>
    </lineage>
</organism>
<evidence type="ECO:0000313" key="2">
    <source>
        <dbReference type="EMBL" id="ESK89456.1"/>
    </source>
</evidence>
<dbReference type="KEGG" id="mrr:Moror_16115"/>
<accession>V2X9H0</accession>
<dbReference type="HOGENOM" id="CLU_018544_12_1_1"/>
<sequence>MTILYNEQALEWFCYHSAIIQEWRHAHSSLPRPSNCSSSTRVSAHFERFVAGSFWTSTLIIIVLSSSCLLHRARFKSSTMNHPSSGLKAPRPYRPLTTPNRAWEVQKLLRTTVSLPSRNTIAKYLIDAELDMKLYEAELNRYKAEILALENRWSSLRKLSERCRGLLAPIHRMPPEILTAIFTHCCECNELTAKVPPPAIVLSMVCGQWRELLLSTPHLWASMNLHILEGQDHSKLRPLTELFMTRSSSQPLRLYMTVDLHVPAAIVSSALEELIKTSSRWQSLRLSLNTSVAQEYGLETIRGKLPLLESLHLDAIRIWDDPDDATFDLFEDCPSLNSVVLDGPDRFYERIVLPFHRLQSFTYGYGNARAALSRMSLCDNLRDAELSCVGELPHHEGQIVNETVRNLTVVACLSHDVPAVYKHLTLPHLSSMQLQGISSEEPQQGFRWQENPLVDFFIRSSCTLTSLTLKWLRITDYQVIAVLQLLPTLESLTIEECHDSRYPQYGSSLTAIVTPALLNSLSIDPFPSNPHILPHLADLSLTAHLDSLDQAALLNVVASRWLPDPDFSRELGVTCLQSFTLGLIGKDSDYSSFGSLEFFRGVGLRTVVSHIRKS</sequence>
<reference evidence="2 3" key="1">
    <citation type="journal article" date="2014" name="BMC Genomics">
        <title>Genome and secretome analysis of the hemibiotrophic fungal pathogen, Moniliophthora roreri, which causes frosty pod rot disease of cacao: mechanisms of the biotrophic and necrotrophic phases.</title>
        <authorList>
            <person name="Meinhardt L.W."/>
            <person name="Costa G.G.L."/>
            <person name="Thomazella D.P.T."/>
            <person name="Teixeira P.J.P.L."/>
            <person name="Carazzolle M.F."/>
            <person name="Schuster S.C."/>
            <person name="Carlson J.E."/>
            <person name="Guiltinan M.J."/>
            <person name="Mieczkowski P."/>
            <person name="Farmer A."/>
            <person name="Ramaraj T."/>
            <person name="Crozier J."/>
            <person name="Davis R.E."/>
            <person name="Shao J."/>
            <person name="Melnick R.L."/>
            <person name="Pereira G.A.G."/>
            <person name="Bailey B.A."/>
        </authorList>
    </citation>
    <scope>NUCLEOTIDE SEQUENCE [LARGE SCALE GENOMIC DNA]</scope>
    <source>
        <strain evidence="2 3">MCA 2997</strain>
    </source>
</reference>
<keyword evidence="3" id="KW-1185">Reference proteome</keyword>
<proteinExistence type="predicted"/>
<name>V2X9H0_MONRO</name>
<protein>
    <submittedName>
        <fullName evidence="2">Uncharacterized protein</fullName>
    </submittedName>
</protein>
<dbReference type="Gene3D" id="3.80.10.10">
    <property type="entry name" value="Ribonuclease Inhibitor"/>
    <property type="match status" value="1"/>
</dbReference>
<dbReference type="AlphaFoldDB" id="V2X9H0"/>
<dbReference type="PANTHER" id="PTHR38926:SF5">
    <property type="entry name" value="F-BOX AND LEUCINE-RICH REPEAT PROTEIN 6"/>
    <property type="match status" value="1"/>
</dbReference>
<gene>
    <name evidence="2" type="ORF">Moror_16115</name>
</gene>
<dbReference type="Proteomes" id="UP000017559">
    <property type="component" value="Unassembled WGS sequence"/>
</dbReference>